<name>A0A256F9W0_9HYPH</name>
<dbReference type="Proteomes" id="UP000216478">
    <property type="component" value="Unassembled WGS sequence"/>
</dbReference>
<evidence type="ECO:0000313" key="1">
    <source>
        <dbReference type="EMBL" id="OYR11598.1"/>
    </source>
</evidence>
<reference evidence="1 2" key="1">
    <citation type="submission" date="2017-07" db="EMBL/GenBank/DDBJ databases">
        <title>Phylogenetic study on the rhizospheric bacterium Ochrobactrum sp. A44.</title>
        <authorList>
            <person name="Krzyzanowska D.M."/>
            <person name="Ossowicki A."/>
            <person name="Rajewska M."/>
            <person name="Maciag T."/>
            <person name="Kaczynski Z."/>
            <person name="Czerwicka M."/>
            <person name="Jafra S."/>
        </authorList>
    </citation>
    <scope>NUCLEOTIDE SEQUENCE [LARGE SCALE GENOMIC DNA]</scope>
    <source>
        <strain evidence="1 2">OgA9a</strain>
    </source>
</reference>
<accession>A0A256F9W0</accession>
<dbReference type="AlphaFoldDB" id="A0A256F9W0"/>
<sequence length="48" mass="5631">MEHPRGKPHTIILVNDAWGKKVFQAFTVVFQEFVKHPDEMLFPQTVVH</sequence>
<proteinExistence type="predicted"/>
<evidence type="ECO:0000313" key="2">
    <source>
        <dbReference type="Proteomes" id="UP000216478"/>
    </source>
</evidence>
<keyword evidence="2" id="KW-1185">Reference proteome</keyword>
<protein>
    <submittedName>
        <fullName evidence="1">Uncharacterized protein</fullName>
    </submittedName>
</protein>
<gene>
    <name evidence="1" type="ORF">CEV33_1701</name>
</gene>
<comment type="caution">
    <text evidence="1">The sequence shown here is derived from an EMBL/GenBank/DDBJ whole genome shotgun (WGS) entry which is preliminary data.</text>
</comment>
<organism evidence="1 2">
    <name type="scientific">Brucella grignonensis</name>
    <dbReference type="NCBI Taxonomy" id="94627"/>
    <lineage>
        <taxon>Bacteria</taxon>
        <taxon>Pseudomonadati</taxon>
        <taxon>Pseudomonadota</taxon>
        <taxon>Alphaproteobacteria</taxon>
        <taxon>Hyphomicrobiales</taxon>
        <taxon>Brucellaceae</taxon>
        <taxon>Brucella/Ochrobactrum group</taxon>
        <taxon>Brucella</taxon>
    </lineage>
</organism>
<dbReference type="EMBL" id="NNRL01000162">
    <property type="protein sequence ID" value="OYR11598.1"/>
    <property type="molecule type" value="Genomic_DNA"/>
</dbReference>